<evidence type="ECO:0000313" key="14">
    <source>
        <dbReference type="EMBL" id="SDX01939.1"/>
    </source>
</evidence>
<dbReference type="SUPFAM" id="SSF55785">
    <property type="entry name" value="PYP-like sensor domain (PAS domain)"/>
    <property type="match status" value="1"/>
</dbReference>
<dbReference type="EMBL" id="FNNE01000005">
    <property type="protein sequence ID" value="SDX01939.1"/>
    <property type="molecule type" value="Genomic_DNA"/>
</dbReference>
<evidence type="ECO:0000256" key="1">
    <source>
        <dbReference type="ARBA" id="ARBA00004429"/>
    </source>
</evidence>
<evidence type="ECO:0000259" key="13">
    <source>
        <dbReference type="PROSITE" id="PS50112"/>
    </source>
</evidence>
<dbReference type="Proteomes" id="UP000199675">
    <property type="component" value="Unassembled WGS sequence"/>
</dbReference>
<evidence type="ECO:0000256" key="5">
    <source>
        <dbReference type="ARBA" id="ARBA00022519"/>
    </source>
</evidence>
<protein>
    <submittedName>
        <fullName evidence="14">Methyl-accepting chemotaxis sensory transducer with Pas/Pac sensor</fullName>
    </submittedName>
</protein>
<keyword evidence="5" id="KW-0997">Cell inner membrane</keyword>
<dbReference type="InterPro" id="IPR013655">
    <property type="entry name" value="PAS_fold_3"/>
</dbReference>
<dbReference type="GO" id="GO:0004888">
    <property type="term" value="F:transmembrane signaling receptor activity"/>
    <property type="evidence" value="ECO:0007669"/>
    <property type="project" value="InterPro"/>
</dbReference>
<comment type="similarity">
    <text evidence="10">Belongs to the methyl-accepting chemotaxis (MCP) protein family.</text>
</comment>
<dbReference type="InterPro" id="IPR000014">
    <property type="entry name" value="PAS"/>
</dbReference>
<dbReference type="GO" id="GO:0007165">
    <property type="term" value="P:signal transduction"/>
    <property type="evidence" value="ECO:0007669"/>
    <property type="project" value="UniProtKB-KW"/>
</dbReference>
<dbReference type="Pfam" id="PF08447">
    <property type="entry name" value="PAS_3"/>
    <property type="match status" value="1"/>
</dbReference>
<evidence type="ECO:0000256" key="10">
    <source>
        <dbReference type="ARBA" id="ARBA00029447"/>
    </source>
</evidence>
<keyword evidence="4" id="KW-0145">Chemotaxis</keyword>
<evidence type="ECO:0000256" key="11">
    <source>
        <dbReference type="PROSITE-ProRule" id="PRU00284"/>
    </source>
</evidence>
<feature type="domain" description="PAS" evidence="13">
    <location>
        <begin position="21"/>
        <end position="76"/>
    </location>
</feature>
<dbReference type="InterPro" id="IPR004090">
    <property type="entry name" value="Chemotax_Me-accpt_rcpt"/>
</dbReference>
<dbReference type="GO" id="GO:0052131">
    <property type="term" value="P:positive aerotaxis"/>
    <property type="evidence" value="ECO:0007669"/>
    <property type="project" value="UniProtKB-ARBA"/>
</dbReference>
<dbReference type="Pfam" id="PF00015">
    <property type="entry name" value="MCPsignal"/>
    <property type="match status" value="1"/>
</dbReference>
<sequence>MRKNLPVTQQEVRMKEGSRLITTTNLKGVITYCNDDFVDISGFTRDELVGQAHNIIRHPDMPPPVFKAMWETISAGKPWMGVVKNRAKNGDHYWVSAYVTPILENGQAVGYESVRVSPGREEVQRAERLYREINSGKGLMFLTGRLGSVLKSGWPFLVSLILSLLALELEQPALAIGLVVGAHVIGVSLLLRSMTARLKRLLDIRPDAFKDPLVARTYSDESGLFAQLSMMLISEGARISTALTRIEDQSEQLVENAEYSNRLISEGAEAIARQRAETDMTASAINEMTVSIQEVAETVTDNARVAEEANEHAASGGHLSAEALQAIEQLVDRVGAIGSAISRLGESTESIGEATRLISDIADQTNLLALNAAIEAARAGEQGRGFAVVADEVRSLAARTRESTISIQEVIGDFQAQVAQAVQATKEGEAMAGQGLDKVRAAEQSLQDIVTSIARISDSFISMSAAFEEQSQVSEEINQQVVNIAELADHSNEKAESAKSFSDQLRDMSAGLKDLVARFNTNLNK</sequence>
<evidence type="ECO:0000256" key="2">
    <source>
        <dbReference type="ARBA" id="ARBA00022475"/>
    </source>
</evidence>
<comment type="subcellular location">
    <subcellularLocation>
        <location evidence="1">Cell inner membrane</location>
        <topology evidence="1">Multi-pass membrane protein</topology>
    </subcellularLocation>
</comment>
<dbReference type="EMBL" id="FNNE01000010">
    <property type="protein sequence ID" value="SDX49397.1"/>
    <property type="molecule type" value="Genomic_DNA"/>
</dbReference>
<dbReference type="OrthoDB" id="5675566at2"/>
<dbReference type="PANTHER" id="PTHR32089:SF74">
    <property type="entry name" value="METHYL-ACCEPTING CHEMOTAXIS PROTEIN AER"/>
    <property type="match status" value="1"/>
</dbReference>
<dbReference type="SMART" id="SM00283">
    <property type="entry name" value="MA"/>
    <property type="match status" value="1"/>
</dbReference>
<dbReference type="SUPFAM" id="SSF58104">
    <property type="entry name" value="Methyl-accepting chemotaxis protein (MCP) signaling domain"/>
    <property type="match status" value="1"/>
</dbReference>
<evidence type="ECO:0000256" key="4">
    <source>
        <dbReference type="ARBA" id="ARBA00022500"/>
    </source>
</evidence>
<dbReference type="NCBIfam" id="TIGR00229">
    <property type="entry name" value="sensory_box"/>
    <property type="match status" value="1"/>
</dbReference>
<evidence type="ECO:0000259" key="12">
    <source>
        <dbReference type="PROSITE" id="PS50111"/>
    </source>
</evidence>
<dbReference type="FunFam" id="1.10.287.950:FF:000001">
    <property type="entry name" value="Methyl-accepting chemotaxis sensory transducer"/>
    <property type="match status" value="1"/>
</dbReference>
<evidence type="ECO:0000256" key="6">
    <source>
        <dbReference type="ARBA" id="ARBA00022692"/>
    </source>
</evidence>
<evidence type="ECO:0000256" key="3">
    <source>
        <dbReference type="ARBA" id="ARBA00022481"/>
    </source>
</evidence>
<dbReference type="InterPro" id="IPR035965">
    <property type="entry name" value="PAS-like_dom_sf"/>
</dbReference>
<dbReference type="CDD" id="cd00130">
    <property type="entry name" value="PAS"/>
    <property type="match status" value="1"/>
</dbReference>
<dbReference type="FunFam" id="3.30.450.20:FF:000046">
    <property type="entry name" value="Aerotaxis sensor receptor"/>
    <property type="match status" value="1"/>
</dbReference>
<dbReference type="PRINTS" id="PR00260">
    <property type="entry name" value="CHEMTRNSDUCR"/>
</dbReference>
<evidence type="ECO:0000313" key="16">
    <source>
        <dbReference type="Proteomes" id="UP000199675"/>
    </source>
</evidence>
<proteinExistence type="inferred from homology"/>
<evidence type="ECO:0000256" key="8">
    <source>
        <dbReference type="ARBA" id="ARBA00023136"/>
    </source>
</evidence>
<keyword evidence="9 11" id="KW-0807">Transducer</keyword>
<feature type="domain" description="Methyl-accepting transducer" evidence="12">
    <location>
        <begin position="249"/>
        <end position="485"/>
    </location>
</feature>
<dbReference type="GO" id="GO:0005886">
    <property type="term" value="C:plasma membrane"/>
    <property type="evidence" value="ECO:0007669"/>
    <property type="project" value="UniProtKB-SubCell"/>
</dbReference>
<keyword evidence="6" id="KW-0812">Transmembrane</keyword>
<keyword evidence="7" id="KW-1133">Transmembrane helix</keyword>
<dbReference type="Gene3D" id="1.10.287.950">
    <property type="entry name" value="Methyl-accepting chemotaxis protein"/>
    <property type="match status" value="1"/>
</dbReference>
<dbReference type="PROSITE" id="PS50111">
    <property type="entry name" value="CHEMOTAXIS_TRANSDUC_2"/>
    <property type="match status" value="1"/>
</dbReference>
<dbReference type="PROSITE" id="PS50112">
    <property type="entry name" value="PAS"/>
    <property type="match status" value="1"/>
</dbReference>
<evidence type="ECO:0000313" key="15">
    <source>
        <dbReference type="EMBL" id="SDX49397.1"/>
    </source>
</evidence>
<dbReference type="STRING" id="488533.SAMN04487960_105309"/>
<reference evidence="14 16" key="1">
    <citation type="submission" date="2016-10" db="EMBL/GenBank/DDBJ databases">
        <authorList>
            <person name="de Groot N.N."/>
        </authorList>
    </citation>
    <scope>NUCLEOTIDE SEQUENCE [LARGE SCALE GENOMIC DNA]</scope>
    <source>
        <strain evidence="14 16">CGMCC 1.7059</strain>
    </source>
</reference>
<dbReference type="AlphaFoldDB" id="A0A1H2YBL6"/>
<keyword evidence="2" id="KW-1003">Cell membrane</keyword>
<evidence type="ECO:0000256" key="7">
    <source>
        <dbReference type="ARBA" id="ARBA00022989"/>
    </source>
</evidence>
<evidence type="ECO:0000256" key="9">
    <source>
        <dbReference type="ARBA" id="ARBA00023224"/>
    </source>
</evidence>
<name>A0A1H2YBL6_9GAMM</name>
<dbReference type="CDD" id="cd11386">
    <property type="entry name" value="MCP_signal"/>
    <property type="match status" value="1"/>
</dbReference>
<dbReference type="PANTHER" id="PTHR32089">
    <property type="entry name" value="METHYL-ACCEPTING CHEMOTAXIS PROTEIN MCPB"/>
    <property type="match status" value="1"/>
</dbReference>
<accession>A0A1H2YBL6</accession>
<keyword evidence="16" id="KW-1185">Reference proteome</keyword>
<dbReference type="RefSeq" id="WP_091813197.1">
    <property type="nucleotide sequence ID" value="NZ_FNNE01000005.1"/>
</dbReference>
<gene>
    <name evidence="14" type="ORF">SAMN04487960_105309</name>
    <name evidence="15" type="ORF">SAMN04487960_11039</name>
</gene>
<dbReference type="InterPro" id="IPR004089">
    <property type="entry name" value="MCPsignal_dom"/>
</dbReference>
<keyword evidence="3" id="KW-0488">Methylation</keyword>
<dbReference type="Gene3D" id="3.30.450.20">
    <property type="entry name" value="PAS domain"/>
    <property type="match status" value="1"/>
</dbReference>
<keyword evidence="8" id="KW-0472">Membrane</keyword>
<organism evidence="14 16">
    <name type="scientific">Marinobacter mobilis</name>
    <dbReference type="NCBI Taxonomy" id="488533"/>
    <lineage>
        <taxon>Bacteria</taxon>
        <taxon>Pseudomonadati</taxon>
        <taxon>Pseudomonadota</taxon>
        <taxon>Gammaproteobacteria</taxon>
        <taxon>Pseudomonadales</taxon>
        <taxon>Marinobacteraceae</taxon>
        <taxon>Marinobacter</taxon>
    </lineage>
</organism>